<reference evidence="2" key="1">
    <citation type="submission" date="2016-07" db="EMBL/GenBank/DDBJ databases">
        <authorList>
            <person name="Florea S."/>
            <person name="Webb J.S."/>
            <person name="Jaromczyk J."/>
            <person name="Schardl C.L."/>
        </authorList>
    </citation>
    <scope>NUCLEOTIDE SEQUENCE [LARGE SCALE GENOMIC DNA]</scope>
    <source>
        <strain evidence="2">CDC-D5610</strain>
    </source>
</reference>
<dbReference type="AlphaFoldDB" id="A0A222P020"/>
<gene>
    <name evidence="1" type="ORF">clem_03170</name>
</gene>
<dbReference type="CDD" id="cd16385">
    <property type="entry name" value="IcmL"/>
    <property type="match status" value="2"/>
</dbReference>
<keyword evidence="2" id="KW-1185">Reference proteome</keyword>
<dbReference type="Pfam" id="PF11393">
    <property type="entry name" value="T4BSS_DotI_IcmL"/>
    <property type="match status" value="2"/>
</dbReference>
<organism evidence="1 2">
    <name type="scientific">Legionella clemsonensis</name>
    <dbReference type="NCBI Taxonomy" id="1867846"/>
    <lineage>
        <taxon>Bacteria</taxon>
        <taxon>Pseudomonadati</taxon>
        <taxon>Pseudomonadota</taxon>
        <taxon>Gammaproteobacteria</taxon>
        <taxon>Legionellales</taxon>
        <taxon>Legionellaceae</taxon>
        <taxon>Legionella</taxon>
    </lineage>
</organism>
<accession>A0A222P020</accession>
<sequence length="599" mass="67804">MKNRMLCSVILSLLWTPLSGQIDKTTLNKPFPLTPQQQENFTCSSKLTTETADVDTAYILDWITRAAIHSFHFTPELIDAQLQQLQGCYTPQGWNELHKALYKSGNIERIKTQHLTVSSELDGPAQLIEAKEDLWKITLPLRVIYQNDQQRITQFLNVYFTVGRKLRGEPGIMQMIAIPHAMPSFQKAGSMKEIGQGLYIIIYEKNAEIHHALQEKLLTPFFSSLFPAPTRMITTSTETKERAILAQSPPDSLKAASPHLFLSAENLQKDLAKMLIARPSKIITKAIKIDPTLFLYWLNKTIIQPSILSTSQKLQNWHAQMTLRNRTSEPNREQKLIFSNVVKEVLKRSEREGTHWNIHFPLNVAYQNNKGNITPLVTIDLTLGFKISSTLTMPIKPKFSSDFLPSQIASIPSSTHSLTQTQLITQSQNTASIDCNYRIPAEVTHIDKSILLNWAEKAALQSFNFNAATIETELFKLQSCYTESGWTEFKTALDKSGNIEAIKAFHITMNSRLNGKIELIETQDNQWEIKLPLMVNWQSDKEEMTQLLTVDLTVGRKNNGDLGIMQIIATIAGSTSFKPYKILGPNPRQFAKHLIALSD</sequence>
<evidence type="ECO:0000313" key="2">
    <source>
        <dbReference type="Proteomes" id="UP000201728"/>
    </source>
</evidence>
<proteinExistence type="predicted"/>
<dbReference type="InterPro" id="IPR021055">
    <property type="entry name" value="T4BSS_IcmL/DotI"/>
</dbReference>
<dbReference type="RefSeq" id="WP_094090276.1">
    <property type="nucleotide sequence ID" value="NZ_CP016397.1"/>
</dbReference>
<name>A0A222P020_9GAMM</name>
<protein>
    <submittedName>
        <fullName evidence="1">Macrophage killing protein with similarity to conjugation protein</fullName>
    </submittedName>
</protein>
<dbReference type="OrthoDB" id="5635868at2"/>
<dbReference type="Proteomes" id="UP000201728">
    <property type="component" value="Chromosome"/>
</dbReference>
<dbReference type="KEGG" id="lcd:clem_03170"/>
<dbReference type="EMBL" id="CP016397">
    <property type="protein sequence ID" value="ASQ45192.1"/>
    <property type="molecule type" value="Genomic_DNA"/>
</dbReference>
<evidence type="ECO:0000313" key="1">
    <source>
        <dbReference type="EMBL" id="ASQ45192.1"/>
    </source>
</evidence>